<accession>A0A1L2CV73</accession>
<dbReference type="Proteomes" id="UP000223891">
    <property type="component" value="Segment"/>
</dbReference>
<evidence type="ECO:0000256" key="1">
    <source>
        <dbReference type="SAM" id="Phobius"/>
    </source>
</evidence>
<name>A0A1L2CV73_9CAUD</name>
<keyword evidence="1" id="KW-1133">Transmembrane helix</keyword>
<gene>
    <name evidence="2" type="ORF">CBB_343</name>
</gene>
<protein>
    <submittedName>
        <fullName evidence="2">Putative membrane protein</fullName>
    </submittedName>
</protein>
<evidence type="ECO:0000313" key="3">
    <source>
        <dbReference type="Proteomes" id="UP000223891"/>
    </source>
</evidence>
<keyword evidence="1" id="KW-0812">Transmembrane</keyword>
<dbReference type="EMBL" id="KU574722">
    <property type="protein sequence ID" value="AMM43906.1"/>
    <property type="molecule type" value="Genomic_DNA"/>
</dbReference>
<evidence type="ECO:0000313" key="2">
    <source>
        <dbReference type="EMBL" id="AMM43906.1"/>
    </source>
</evidence>
<reference evidence="3" key="1">
    <citation type="submission" date="2016-01" db="EMBL/GenBank/DDBJ databases">
        <title>Isolation and Characterization of Enterobacteria phage CBB.</title>
        <authorList>
            <person name="Buttimer C.T.H."/>
            <person name="Hendrix H."/>
            <person name="Alexandre H."/>
            <person name="O'Mahony J."/>
            <person name="Lavigne R."/>
            <person name="Coffey A."/>
        </authorList>
    </citation>
    <scope>NUCLEOTIDE SEQUENCE [LARGE SCALE GENOMIC DNA]</scope>
</reference>
<sequence>MNFLIIAAPALLIMIIMKYKYSHQITTKELGFHFLAVCVSIGIMMGITYTSLYVSMADTEILNGKVLSKSRDVEWCTSQSSSCKHYTWHERCSYYTDSKGKRQKSCESYKVFDYPYEVDWTVRTSVDSHTIERVNRQGTKVPPRWAQINIGDPASTEHRYINYLLGNKDSLFYENEYEKEFTEEYKKELPNYPQVYDYYRVNHVINLTKADATGYNDYINMALREMGASKQVNIVLIMYPATNVDLVKATTAKWRGGKKNDVIMFAGLDEDGTVTKFSSTSFGKGMKNEYLHSTLRMTALTEKMSLNLVQLLVKDVNDNFNRLPNKEFEYLKYKLEPSLWVVILCSILAAVSSILVGNYMRKVDL</sequence>
<proteinExistence type="predicted"/>
<keyword evidence="3" id="KW-1185">Reference proteome</keyword>
<keyword evidence="1" id="KW-0472">Membrane</keyword>
<feature type="transmembrane region" description="Helical" evidence="1">
    <location>
        <begin position="339"/>
        <end position="360"/>
    </location>
</feature>
<feature type="transmembrane region" description="Helical" evidence="1">
    <location>
        <begin position="32"/>
        <end position="55"/>
    </location>
</feature>
<organism evidence="2 3">
    <name type="scientific">Pectobacterium phage vB_PcaM_CBB</name>
    <dbReference type="NCBI Taxonomy" id="2772511"/>
    <lineage>
        <taxon>Viruses</taxon>
        <taxon>Duplodnaviria</taxon>
        <taxon>Heunggongvirae</taxon>
        <taxon>Uroviricota</taxon>
        <taxon>Caudoviricetes</taxon>
        <taxon>Mimasvirus</taxon>
        <taxon>Mimasvirus CBB</taxon>
    </lineage>
</organism>